<feature type="domain" description="Peptidase M12A" evidence="18">
    <location>
        <begin position="164"/>
        <end position="366"/>
    </location>
</feature>
<feature type="disulfide bond" evidence="12">
    <location>
        <begin position="476"/>
        <end position="503"/>
    </location>
</feature>
<keyword evidence="8" id="KW-0865">Zymogen</keyword>
<protein>
    <recommendedName>
        <fullName evidence="15">Metalloendopeptidase</fullName>
        <ecNumber evidence="15">3.4.24.-</ecNumber>
    </recommendedName>
</protein>
<evidence type="ECO:0000256" key="9">
    <source>
        <dbReference type="ARBA" id="ARBA00023157"/>
    </source>
</evidence>
<dbReference type="PROSITE" id="PS51864">
    <property type="entry name" value="ASTACIN"/>
    <property type="match status" value="1"/>
</dbReference>
<evidence type="ECO:0000259" key="18">
    <source>
        <dbReference type="PROSITE" id="PS51864"/>
    </source>
</evidence>
<evidence type="ECO:0000256" key="12">
    <source>
        <dbReference type="PROSITE-ProRule" id="PRU00059"/>
    </source>
</evidence>
<dbReference type="Gene3D" id="2.10.25.10">
    <property type="entry name" value="Laminin"/>
    <property type="match status" value="2"/>
</dbReference>
<dbReference type="SUPFAM" id="SSF55486">
    <property type="entry name" value="Metalloproteases ('zincins'), catalytic domain"/>
    <property type="match status" value="1"/>
</dbReference>
<dbReference type="PANTHER" id="PTHR24251">
    <property type="entry name" value="OVOCHYMASE-RELATED"/>
    <property type="match status" value="1"/>
</dbReference>
<dbReference type="SUPFAM" id="SSF49854">
    <property type="entry name" value="Spermadhesin, CUB domain"/>
    <property type="match status" value="5"/>
</dbReference>
<evidence type="ECO:0000256" key="1">
    <source>
        <dbReference type="ARBA" id="ARBA00022536"/>
    </source>
</evidence>
<dbReference type="SUPFAM" id="SSF57196">
    <property type="entry name" value="EGF/Laminin"/>
    <property type="match status" value="2"/>
</dbReference>
<evidence type="ECO:0000256" key="14">
    <source>
        <dbReference type="PROSITE-ProRule" id="PRU01211"/>
    </source>
</evidence>
<dbReference type="InterPro" id="IPR000742">
    <property type="entry name" value="EGF"/>
</dbReference>
<dbReference type="InterPro" id="IPR024079">
    <property type="entry name" value="MetalloPept_cat_dom_sf"/>
</dbReference>
<dbReference type="PROSITE" id="PS00010">
    <property type="entry name" value="ASX_HYDROXYL"/>
    <property type="match status" value="2"/>
</dbReference>
<dbReference type="Gene3D" id="2.60.120.290">
    <property type="entry name" value="Spermadhesin, CUB domain"/>
    <property type="match status" value="5"/>
</dbReference>
<dbReference type="SMART" id="SM00179">
    <property type="entry name" value="EGF_CA"/>
    <property type="match status" value="2"/>
</dbReference>
<dbReference type="PROSITE" id="PS01186">
    <property type="entry name" value="EGF_2"/>
    <property type="match status" value="1"/>
</dbReference>
<dbReference type="PROSITE" id="PS50026">
    <property type="entry name" value="EGF_3"/>
    <property type="match status" value="1"/>
</dbReference>
<dbReference type="InterPro" id="IPR001881">
    <property type="entry name" value="EGF-like_Ca-bd_dom"/>
</dbReference>
<keyword evidence="9 12" id="KW-1015">Disulfide bond</keyword>
<keyword evidence="4" id="KW-0677">Repeat</keyword>
<dbReference type="InterPro" id="IPR018097">
    <property type="entry name" value="EGF_Ca-bd_CS"/>
</dbReference>
<evidence type="ECO:0000313" key="20">
    <source>
        <dbReference type="RefSeq" id="XP_055866916.1"/>
    </source>
</evidence>
<evidence type="ECO:0000256" key="5">
    <source>
        <dbReference type="ARBA" id="ARBA00022801"/>
    </source>
</evidence>
<dbReference type="GO" id="GO:0005509">
    <property type="term" value="F:calcium ion binding"/>
    <property type="evidence" value="ECO:0007669"/>
    <property type="project" value="InterPro"/>
</dbReference>
<evidence type="ECO:0000256" key="10">
    <source>
        <dbReference type="PIRSR" id="PIRSR001199-1"/>
    </source>
</evidence>
<gene>
    <name evidence="20" type="primary">LOC106065993</name>
</gene>
<dbReference type="PROSITE" id="PS01180">
    <property type="entry name" value="CUB"/>
    <property type="match status" value="5"/>
</dbReference>
<feature type="domain" description="CUB" evidence="16">
    <location>
        <begin position="634"/>
        <end position="747"/>
    </location>
</feature>
<evidence type="ECO:0000256" key="3">
    <source>
        <dbReference type="ARBA" id="ARBA00022723"/>
    </source>
</evidence>
<keyword evidence="1 13" id="KW-0245">EGF-like domain</keyword>
<evidence type="ECO:0000259" key="17">
    <source>
        <dbReference type="PROSITE" id="PS50026"/>
    </source>
</evidence>
<reference evidence="20" key="1">
    <citation type="submission" date="2025-08" db="UniProtKB">
        <authorList>
            <consortium name="RefSeq"/>
        </authorList>
    </citation>
    <scope>IDENTIFICATION</scope>
</reference>
<dbReference type="FunFam" id="2.60.120.290:FF:000013">
    <property type="entry name" value="Membrane frizzled-related protein"/>
    <property type="match status" value="2"/>
</dbReference>
<evidence type="ECO:0000256" key="2">
    <source>
        <dbReference type="ARBA" id="ARBA00022670"/>
    </source>
</evidence>
<evidence type="ECO:0000256" key="11">
    <source>
        <dbReference type="PIRSR" id="PIRSR001199-2"/>
    </source>
</evidence>
<keyword evidence="3 11" id="KW-0479">Metal-binding</keyword>
<feature type="disulfide bond" evidence="14">
    <location>
        <begin position="229"/>
        <end position="230"/>
    </location>
</feature>
<feature type="binding site" evidence="11 14">
    <location>
        <position position="267"/>
    </location>
    <ligand>
        <name>Zn(2+)</name>
        <dbReference type="ChEBI" id="CHEBI:29105"/>
        <note>catalytic</note>
    </ligand>
</feature>
<dbReference type="EC" id="3.4.24.-" evidence="15"/>
<dbReference type="PROSITE" id="PS01187">
    <property type="entry name" value="EGF_CA"/>
    <property type="match status" value="2"/>
</dbReference>
<feature type="binding site" evidence="11 14">
    <location>
        <position position="261"/>
    </location>
    <ligand>
        <name>Zn(2+)</name>
        <dbReference type="ChEBI" id="CHEBI:29105"/>
        <note>catalytic</note>
    </ligand>
</feature>
<feature type="domain" description="CUB" evidence="16">
    <location>
        <begin position="790"/>
        <end position="902"/>
    </location>
</feature>
<dbReference type="RefSeq" id="XP_055866916.1">
    <property type="nucleotide sequence ID" value="XM_056010941.1"/>
</dbReference>
<dbReference type="Gene3D" id="3.40.390.10">
    <property type="entry name" value="Collagenase (Catalytic Domain)"/>
    <property type="match status" value="1"/>
</dbReference>
<comment type="caution">
    <text evidence="13">Lacks conserved residue(s) required for the propagation of feature annotation.</text>
</comment>
<dbReference type="SMART" id="SM00235">
    <property type="entry name" value="ZnMc"/>
    <property type="match status" value="1"/>
</dbReference>
<feature type="active site" evidence="10 14">
    <location>
        <position position="258"/>
    </location>
</feature>
<dbReference type="AlphaFoldDB" id="A0A9W2YVX7"/>
<dbReference type="GO" id="GO:0008270">
    <property type="term" value="F:zinc ion binding"/>
    <property type="evidence" value="ECO:0007669"/>
    <property type="project" value="UniProtKB-UniRule"/>
</dbReference>
<keyword evidence="2 14" id="KW-0645">Protease</keyword>
<feature type="disulfide bond" evidence="14">
    <location>
        <begin position="227"/>
        <end position="249"/>
    </location>
</feature>
<dbReference type="CDD" id="cd00054">
    <property type="entry name" value="EGF_CA"/>
    <property type="match status" value="1"/>
</dbReference>
<dbReference type="CDD" id="cd00041">
    <property type="entry name" value="CUB"/>
    <property type="match status" value="5"/>
</dbReference>
<keyword evidence="6 11" id="KW-0862">Zinc</keyword>
<evidence type="ECO:0000256" key="13">
    <source>
        <dbReference type="PROSITE-ProRule" id="PRU00076"/>
    </source>
</evidence>
<feature type="binding site" evidence="11 14">
    <location>
        <position position="257"/>
    </location>
    <ligand>
        <name>Zn(2+)</name>
        <dbReference type="ChEBI" id="CHEBI:29105"/>
        <note>catalytic</note>
    </ligand>
</feature>
<dbReference type="Pfam" id="PF00431">
    <property type="entry name" value="CUB"/>
    <property type="match status" value="5"/>
</dbReference>
<dbReference type="InterPro" id="IPR035914">
    <property type="entry name" value="Sperma_CUB_dom_sf"/>
</dbReference>
<evidence type="ECO:0000259" key="16">
    <source>
        <dbReference type="PROSITE" id="PS01180"/>
    </source>
</evidence>
<dbReference type="SMART" id="SM00042">
    <property type="entry name" value="CUB"/>
    <property type="match status" value="5"/>
</dbReference>
<dbReference type="FunFam" id="2.60.120.290:FF:000005">
    <property type="entry name" value="Procollagen C-endopeptidase enhancer 1"/>
    <property type="match status" value="3"/>
</dbReference>
<proteinExistence type="predicted"/>
<evidence type="ECO:0000256" key="4">
    <source>
        <dbReference type="ARBA" id="ARBA00022737"/>
    </source>
</evidence>
<dbReference type="Pfam" id="PF01400">
    <property type="entry name" value="Astacin"/>
    <property type="match status" value="1"/>
</dbReference>
<evidence type="ECO:0000256" key="7">
    <source>
        <dbReference type="ARBA" id="ARBA00023049"/>
    </source>
</evidence>
<dbReference type="InterPro" id="IPR001506">
    <property type="entry name" value="Peptidase_M12A"/>
</dbReference>
<dbReference type="GeneID" id="106065993"/>
<dbReference type="Pfam" id="PF14670">
    <property type="entry name" value="FXa_inhibition"/>
    <property type="match status" value="2"/>
</dbReference>
<dbReference type="InterPro" id="IPR000859">
    <property type="entry name" value="CUB_dom"/>
</dbReference>
<feature type="domain" description="CUB" evidence="16">
    <location>
        <begin position="368"/>
        <end position="475"/>
    </location>
</feature>
<dbReference type="GO" id="GO:0006508">
    <property type="term" value="P:proteolysis"/>
    <property type="evidence" value="ECO:0007669"/>
    <property type="project" value="UniProtKB-KW"/>
</dbReference>
<dbReference type="InterPro" id="IPR006026">
    <property type="entry name" value="Peptidase_Metallo"/>
</dbReference>
<comment type="cofactor">
    <cofactor evidence="14 15">
        <name>Zn(2+)</name>
        <dbReference type="ChEBI" id="CHEBI:29105"/>
    </cofactor>
    <text evidence="14 15">Binds 1 zinc ion per subunit.</text>
</comment>
<dbReference type="PIRSF" id="PIRSF001199">
    <property type="entry name" value="BMP_1/tolloid-like"/>
    <property type="match status" value="1"/>
</dbReference>
<dbReference type="InterPro" id="IPR015446">
    <property type="entry name" value="BMP_1/tolloid-like"/>
</dbReference>
<feature type="domain" description="CUB" evidence="16">
    <location>
        <begin position="476"/>
        <end position="591"/>
    </location>
</feature>
<organism evidence="19 20">
    <name type="scientific">Biomphalaria glabrata</name>
    <name type="common">Bloodfluke planorb</name>
    <name type="synonym">Freshwater snail</name>
    <dbReference type="NCBI Taxonomy" id="6526"/>
    <lineage>
        <taxon>Eukaryota</taxon>
        <taxon>Metazoa</taxon>
        <taxon>Spiralia</taxon>
        <taxon>Lophotrochozoa</taxon>
        <taxon>Mollusca</taxon>
        <taxon>Gastropoda</taxon>
        <taxon>Heterobranchia</taxon>
        <taxon>Euthyneura</taxon>
        <taxon>Panpulmonata</taxon>
        <taxon>Hygrophila</taxon>
        <taxon>Lymnaeoidea</taxon>
        <taxon>Planorbidae</taxon>
        <taxon>Biomphalaria</taxon>
    </lineage>
</organism>
<evidence type="ECO:0000256" key="15">
    <source>
        <dbReference type="RuleBase" id="RU361183"/>
    </source>
</evidence>
<dbReference type="Proteomes" id="UP001165740">
    <property type="component" value="Chromosome 14"/>
</dbReference>
<feature type="domain" description="EGF-like" evidence="17">
    <location>
        <begin position="591"/>
        <end position="631"/>
    </location>
</feature>
<evidence type="ECO:0000256" key="6">
    <source>
        <dbReference type="ARBA" id="ARBA00022833"/>
    </source>
</evidence>
<dbReference type="PANTHER" id="PTHR24251:SF43">
    <property type="entry name" value="TOLLOID-LIKE PROTEIN 2"/>
    <property type="match status" value="1"/>
</dbReference>
<dbReference type="OrthoDB" id="431034at2759"/>
<name>A0A9W2YVX7_BIOGL</name>
<keyword evidence="5 14" id="KW-0378">Hydrolase</keyword>
<dbReference type="InterPro" id="IPR000152">
    <property type="entry name" value="EGF-type_Asp/Asn_hydroxyl_site"/>
</dbReference>
<accession>A0A9W2YVX7</accession>
<keyword evidence="19" id="KW-1185">Reference proteome</keyword>
<keyword evidence="7 14" id="KW-0482">Metalloprotease</keyword>
<dbReference type="SMART" id="SM00181">
    <property type="entry name" value="EGF"/>
    <property type="match status" value="2"/>
</dbReference>
<evidence type="ECO:0000256" key="8">
    <source>
        <dbReference type="ARBA" id="ARBA00023145"/>
    </source>
</evidence>
<evidence type="ECO:0000313" key="19">
    <source>
        <dbReference type="Proteomes" id="UP001165740"/>
    </source>
</evidence>
<sequence length="1030" mass="117470">MDSQHQLHHLRSTHAQIMTLTIYITTSFFKIYLSAPFIPLASAQSYTNDQFENTKNTHLLNNSLKILTFGLKNELFSHRLNHLKEIHHLNKVLTEELALLNSICQEKTCTNTVSNMSLEVQRKLNLYTNSIQNYLEQVDYLKERKVNNLRDWKKSHDKVRHKRAATALKERLWDYGVIPYVIESRFTPRQKNMMRSAMETWEKDTCIIFKEKEPEDKDYIVFTVRACGCCSYVGKKGDGEQTVSIGKYCDRHGIIVHELGHAIGFWHEHTRPDRDQYVEIFLDNVIANSKNNFNALNSSEINSLGEPYDFESIMHYGRLQFAKNTFQDTLRARRLPGMTFSADSIGQRVKLSPGDIRQTNLLYNCPSCGSTLVATTGSFNFSSKLGQPEVCQWRIKAAYGERIKLNITSFSITVSDNCERNYLEIRDGHYVKSPSLGRYCGNNVPDVILSSGRRMWIEFKSNGGLDEFSAEYITLCGGDIKKDEHFINSQGYPNERYLPNSYCVWNITVKENFFVNIKFETLDLEASDDTDCKYDYLEVRNGHGDLAVPIGRYCGDDHPEEIVSSGNKVSLVFVSDSEIQKFGFSVHYIAETDECETDEHGCDHVCINTIGSFRCDCRIGYELHSNGKTCKKECGGQITEMKGNITSPSFPDNYPVSKVCTWYITAPKDNKIILIFTHFDIEGNEDRCYFDYVSVNLIGDNDPRKTQYFCGNNLPKPLLSKGNSMKIEFKSDAFDVKSGFVALFSIDRNECEERNGGCSHICKNTIGSYQCFCRDGYILQSDQHSCVAGCHRIISSSKGNITSPNFPNPYPRRLECEWHFSTILGHRIMLSFKEFDVEPHLECDYDNVVVFDGDSKNSATLGKYCGSTFPEQIISSGTTMLLQFNTDNSGQRKGFRAEHETICGAILEATFEKQTLLSHPEFSKQNYGFWQDCPWLFEAPDGFKVELEFDYFHLEASGECQYDSVAVYDGDSDTAPSLGVFCGKSVPPKIMSSKNVLFLHFLTDNTVSRKGFQLNFRCIARVSKKTDYVD</sequence>
<dbReference type="PRINTS" id="PR00480">
    <property type="entry name" value="ASTACIN"/>
</dbReference>
<dbReference type="GO" id="GO:0004222">
    <property type="term" value="F:metalloendopeptidase activity"/>
    <property type="evidence" value="ECO:0007669"/>
    <property type="project" value="UniProtKB-UniRule"/>
</dbReference>
<dbReference type="FunFam" id="2.10.25.10:FF:000010">
    <property type="entry name" value="Pro-epidermal growth factor"/>
    <property type="match status" value="2"/>
</dbReference>
<feature type="domain" description="CUB" evidence="16">
    <location>
        <begin position="903"/>
        <end position="1019"/>
    </location>
</feature>